<evidence type="ECO:0000256" key="2">
    <source>
        <dbReference type="SAM" id="Phobius"/>
    </source>
</evidence>
<dbReference type="PANTHER" id="PTHR38831">
    <property type="entry name" value="TYPE II SECRETION SYSTEM PROTEIN K"/>
    <property type="match status" value="1"/>
</dbReference>
<protein>
    <recommendedName>
        <fullName evidence="1">Type II secretion system protein K</fullName>
    </recommendedName>
</protein>
<comment type="similarity">
    <text evidence="1">Belongs to the GSP K family.</text>
</comment>
<keyword evidence="1" id="KW-0813">Transport</keyword>
<reference evidence="4 5" key="1">
    <citation type="submission" date="2018-05" db="EMBL/GenBank/DDBJ databases">
        <title>Genomic Encyclopedia of Type Strains, Phase IV (KMG-IV): sequencing the most valuable type-strain genomes for metagenomic binning, comparative biology and taxonomic classification.</title>
        <authorList>
            <person name="Goeker M."/>
        </authorList>
    </citation>
    <scope>NUCLEOTIDE SEQUENCE [LARGE SCALE GENOMIC DNA]</scope>
    <source>
        <strain evidence="4 5">DSM 19579</strain>
    </source>
</reference>
<evidence type="ECO:0000256" key="1">
    <source>
        <dbReference type="PIRNR" id="PIRNR002786"/>
    </source>
</evidence>
<dbReference type="InterPro" id="IPR049179">
    <property type="entry name" value="T2SSK_SAM-like_2nd"/>
</dbReference>
<comment type="caution">
    <text evidence="4">The sequence shown here is derived from an EMBL/GenBank/DDBJ whole genome shotgun (WGS) entry which is preliminary data.</text>
</comment>
<dbReference type="Gene3D" id="1.10.40.60">
    <property type="entry name" value="EpsJ-like"/>
    <property type="match status" value="1"/>
</dbReference>
<comment type="subcellular location">
    <subcellularLocation>
        <location evidence="1">Cell inner membrane</location>
    </subcellularLocation>
</comment>
<evidence type="ECO:0000313" key="5">
    <source>
        <dbReference type="Proteomes" id="UP000246744"/>
    </source>
</evidence>
<proteinExistence type="inferred from homology"/>
<dbReference type="AlphaFoldDB" id="A0A317PNU1"/>
<keyword evidence="2" id="KW-0812">Transmembrane</keyword>
<evidence type="ECO:0000259" key="3">
    <source>
        <dbReference type="Pfam" id="PF03934"/>
    </source>
</evidence>
<keyword evidence="1" id="KW-0997">Cell inner membrane</keyword>
<keyword evidence="1 2" id="KW-0472">Membrane</keyword>
<dbReference type="SUPFAM" id="SSF158544">
    <property type="entry name" value="GspK insert domain-like"/>
    <property type="match status" value="2"/>
</dbReference>
<keyword evidence="5" id="KW-1185">Reference proteome</keyword>
<dbReference type="PANTHER" id="PTHR38831:SF1">
    <property type="entry name" value="TYPE II SECRETION SYSTEM PROTEIN K-RELATED"/>
    <property type="match status" value="1"/>
</dbReference>
<dbReference type="Gene3D" id="3.30.1300.30">
    <property type="entry name" value="GSPII I/J protein-like"/>
    <property type="match status" value="1"/>
</dbReference>
<keyword evidence="1" id="KW-1003">Cell membrane</keyword>
<dbReference type="InterPro" id="IPR005628">
    <property type="entry name" value="GspK"/>
</dbReference>
<keyword evidence="2" id="KW-1133">Transmembrane helix</keyword>
<feature type="transmembrane region" description="Helical" evidence="2">
    <location>
        <begin position="12"/>
        <end position="32"/>
    </location>
</feature>
<dbReference type="Pfam" id="PF03934">
    <property type="entry name" value="T2SSK"/>
    <property type="match status" value="1"/>
</dbReference>
<dbReference type="OrthoDB" id="9788973at2"/>
<accession>A0A317PNU1</accession>
<gene>
    <name evidence="4" type="ORF">DES37_11816</name>
</gene>
<sequence length="303" mass="33811">MNPRREWRNEQGMALLMVLLIIASMSVCVSLTQTHWFSFFQRTVSFQSASEVRQQLAGAESVLVSRYRRVLANPVLQPSYPWLTRWHSMELDGQHGQFLVRDLQACFNLNAILAQGAGAGAETVPQQLLRHLLVATGSDANTARQVVALLVAQKQQEGKGFADVSELRLSMLLPASQVTRLRSQLCVLPVMDLKINLNGLTQRHEPLLAALLSAAGEPLSASALLALRPQAGWQSIDQFMASLEDDALRQQLENLSPFLSTGSDFYEFTLRMDSQPFAQLRSQVRNQGRSFTVFRRLYGPEEG</sequence>
<dbReference type="GO" id="GO:0005886">
    <property type="term" value="C:plasma membrane"/>
    <property type="evidence" value="ECO:0007669"/>
    <property type="project" value="UniProtKB-SubCell"/>
</dbReference>
<feature type="domain" description="T2SS protein K second SAM-like" evidence="3">
    <location>
        <begin position="195"/>
        <end position="245"/>
    </location>
</feature>
<name>A0A317PNU1_9ENTR</name>
<dbReference type="PIRSF" id="PIRSF002786">
    <property type="entry name" value="XcpX"/>
    <property type="match status" value="1"/>
</dbReference>
<dbReference type="RefSeq" id="WP_110027888.1">
    <property type="nucleotide sequence ID" value="NZ_QGTS01000018.1"/>
</dbReference>
<dbReference type="GO" id="GO:0009306">
    <property type="term" value="P:protein secretion"/>
    <property type="evidence" value="ECO:0007669"/>
    <property type="project" value="InterPro"/>
</dbReference>
<dbReference type="Proteomes" id="UP000246744">
    <property type="component" value="Unassembled WGS sequence"/>
</dbReference>
<organism evidence="4 5">
    <name type="scientific">Mangrovibacter plantisponsor</name>
    <dbReference type="NCBI Taxonomy" id="451513"/>
    <lineage>
        <taxon>Bacteria</taxon>
        <taxon>Pseudomonadati</taxon>
        <taxon>Pseudomonadota</taxon>
        <taxon>Gammaproteobacteria</taxon>
        <taxon>Enterobacterales</taxon>
        <taxon>Enterobacteriaceae</taxon>
        <taxon>Mangrovibacter</taxon>
    </lineage>
</organism>
<dbReference type="InterPro" id="IPR038072">
    <property type="entry name" value="GspK_central_sf"/>
</dbReference>
<dbReference type="EMBL" id="QGTS01000018">
    <property type="protein sequence ID" value="PWW02662.1"/>
    <property type="molecule type" value="Genomic_DNA"/>
</dbReference>
<evidence type="ECO:0000313" key="4">
    <source>
        <dbReference type="EMBL" id="PWW02662.1"/>
    </source>
</evidence>